<evidence type="ECO:0000256" key="1">
    <source>
        <dbReference type="SAM" id="SignalP"/>
    </source>
</evidence>
<feature type="signal peptide" evidence="1">
    <location>
        <begin position="1"/>
        <end position="21"/>
    </location>
</feature>
<evidence type="ECO:0000313" key="2">
    <source>
        <dbReference type="EMBL" id="MBW62909.1"/>
    </source>
</evidence>
<protein>
    <submittedName>
        <fullName evidence="2">Putative secreted protein</fullName>
    </submittedName>
</protein>
<accession>A0A2M4CCB9</accession>
<keyword evidence="1" id="KW-0732">Signal</keyword>
<proteinExistence type="predicted"/>
<feature type="chain" id="PRO_5014999158" evidence="1">
    <location>
        <begin position="22"/>
        <end position="78"/>
    </location>
</feature>
<sequence>MKLVVMQISMALSIFALVANGSNLKRGLLSLSLMWYFDDSWNSAHPVPLAVISTDRMDSGNSSFCSTSALSLLTLKFR</sequence>
<name>A0A2M4CCB9_9DIPT</name>
<dbReference type="AlphaFoldDB" id="A0A2M4CCB9"/>
<reference evidence="2" key="1">
    <citation type="submission" date="2018-01" db="EMBL/GenBank/DDBJ databases">
        <title>An insight into the sialome of Amazonian anophelines.</title>
        <authorList>
            <person name="Ribeiro J.M."/>
            <person name="Scarpassa V."/>
            <person name="Calvo E."/>
        </authorList>
    </citation>
    <scope>NUCLEOTIDE SEQUENCE</scope>
    <source>
        <tissue evidence="2">Salivary glands</tissue>
    </source>
</reference>
<dbReference type="EMBL" id="GGFJ01013768">
    <property type="protein sequence ID" value="MBW62909.1"/>
    <property type="molecule type" value="Transcribed_RNA"/>
</dbReference>
<organism evidence="2">
    <name type="scientific">Anopheles marajoara</name>
    <dbReference type="NCBI Taxonomy" id="58244"/>
    <lineage>
        <taxon>Eukaryota</taxon>
        <taxon>Metazoa</taxon>
        <taxon>Ecdysozoa</taxon>
        <taxon>Arthropoda</taxon>
        <taxon>Hexapoda</taxon>
        <taxon>Insecta</taxon>
        <taxon>Pterygota</taxon>
        <taxon>Neoptera</taxon>
        <taxon>Endopterygota</taxon>
        <taxon>Diptera</taxon>
        <taxon>Nematocera</taxon>
        <taxon>Culicoidea</taxon>
        <taxon>Culicidae</taxon>
        <taxon>Anophelinae</taxon>
        <taxon>Anopheles</taxon>
    </lineage>
</organism>